<evidence type="ECO:0000313" key="2">
    <source>
        <dbReference type="EMBL" id="GIY02027.1"/>
    </source>
</evidence>
<gene>
    <name evidence="2" type="ORF">CEXT_526541</name>
</gene>
<evidence type="ECO:0000256" key="1">
    <source>
        <dbReference type="SAM" id="MobiDB-lite"/>
    </source>
</evidence>
<accession>A0AAV4Q1H6</accession>
<feature type="region of interest" description="Disordered" evidence="1">
    <location>
        <begin position="1"/>
        <end position="27"/>
    </location>
</feature>
<dbReference type="Proteomes" id="UP001054945">
    <property type="component" value="Unassembled WGS sequence"/>
</dbReference>
<name>A0AAV4Q1H6_CAEEX</name>
<feature type="compositionally biased region" description="Polar residues" evidence="1">
    <location>
        <begin position="1"/>
        <end position="18"/>
    </location>
</feature>
<sequence>MRSYCSNRKNSNPQPQTRQFHKKGRQNLQIDTPNQIIDCLPKRVRKGVFCSSNSTCLCVSLFRNEGTIYIESASFRQSPNIRALRRPCVHLSRSQHVIPPQC</sequence>
<comment type="caution">
    <text evidence="2">The sequence shown here is derived from an EMBL/GenBank/DDBJ whole genome shotgun (WGS) entry which is preliminary data.</text>
</comment>
<dbReference type="EMBL" id="BPLR01005401">
    <property type="protein sequence ID" value="GIY02027.1"/>
    <property type="molecule type" value="Genomic_DNA"/>
</dbReference>
<reference evidence="2 3" key="1">
    <citation type="submission" date="2021-06" db="EMBL/GenBank/DDBJ databases">
        <title>Caerostris extrusa draft genome.</title>
        <authorList>
            <person name="Kono N."/>
            <person name="Arakawa K."/>
        </authorList>
    </citation>
    <scope>NUCLEOTIDE SEQUENCE [LARGE SCALE GENOMIC DNA]</scope>
</reference>
<proteinExistence type="predicted"/>
<organism evidence="2 3">
    <name type="scientific">Caerostris extrusa</name>
    <name type="common">Bark spider</name>
    <name type="synonym">Caerostris bankana</name>
    <dbReference type="NCBI Taxonomy" id="172846"/>
    <lineage>
        <taxon>Eukaryota</taxon>
        <taxon>Metazoa</taxon>
        <taxon>Ecdysozoa</taxon>
        <taxon>Arthropoda</taxon>
        <taxon>Chelicerata</taxon>
        <taxon>Arachnida</taxon>
        <taxon>Araneae</taxon>
        <taxon>Araneomorphae</taxon>
        <taxon>Entelegynae</taxon>
        <taxon>Araneoidea</taxon>
        <taxon>Araneidae</taxon>
        <taxon>Caerostris</taxon>
    </lineage>
</organism>
<protein>
    <submittedName>
        <fullName evidence="2">Uncharacterized protein</fullName>
    </submittedName>
</protein>
<dbReference type="AlphaFoldDB" id="A0AAV4Q1H6"/>
<evidence type="ECO:0000313" key="3">
    <source>
        <dbReference type="Proteomes" id="UP001054945"/>
    </source>
</evidence>
<keyword evidence="3" id="KW-1185">Reference proteome</keyword>